<feature type="short sequence motif" description="DGA/G" evidence="2">
    <location>
        <begin position="539"/>
        <end position="541"/>
    </location>
</feature>
<dbReference type="GO" id="GO:0016042">
    <property type="term" value="P:lipid catabolic process"/>
    <property type="evidence" value="ECO:0007669"/>
    <property type="project" value="UniProtKB-UniRule"/>
</dbReference>
<feature type="active site" description="Nucleophile" evidence="2">
    <location>
        <position position="396"/>
    </location>
</feature>
<keyword evidence="2" id="KW-0442">Lipid degradation</keyword>
<keyword evidence="1 2" id="KW-0443">Lipid metabolism</keyword>
<evidence type="ECO:0000256" key="3">
    <source>
        <dbReference type="SAM" id="MobiDB-lite"/>
    </source>
</evidence>
<evidence type="ECO:0000313" key="5">
    <source>
        <dbReference type="EMBL" id="EXA32212.1"/>
    </source>
</evidence>
<dbReference type="Pfam" id="PF01734">
    <property type="entry name" value="Patatin"/>
    <property type="match status" value="1"/>
</dbReference>
<sequence length="1649" mass="184214">MQVNHKSPRGYEDYTVAIICAIGFEMSAVRYMLDRERPRLPTKEGDANIYVLGELSGHNVVLATLPGNQGKGAAATVATNMTRTFPSIKWRFLVGIGGGVPSDKHDIRLGDVVVSMPEGPYGGVIQYDLGKDIEDDFQLKGFLWPPPTILRSAVEMMRSDHLTADNKVVEFLSQMLKKSQRLSAYARPPVESDILFKPDYPHVPGQSTCEKCDRANGVARPRRASDAPEIHYGLIASGDRVVKSATKRHLAAQAVGDILCFEMEAAGIATEFSCVVIRGISDYADSHKNDGWHHYAAAAAAALVKELLSYLSPEKPPIGLPLSCSPHLTQPTQQTPPARYASAGAMPVGNLRLLALDGGGVRGLSSLMILRRLMATVDPDAPPKPCDYFDMIGGTSTGGLIAVMLGRLRMTVDECIDAYTSLSDKVFEKKSHKVNIKGKLKGRFDAAELERSIKRILVARDLSEDTLLKDFDAPCKIFVCATSKETSDTVCLASYSSPRSYNSDLLNSIKIWQACRATCAATTLFDPVALGPFSEEFVDGALGANNPVYALWGQAKDMWGDQLQAKLKCLVSIGTGVPSVRPVRDDVLGIWATLKELAIETEKTAQQFHRDKSNLDDEGRYYRFNVDRGLEDIGLEESKKKKEIAAATRRYVESQAVFKQMKACANNLATGGYFRSYKTPFSLEVTSASRKITPQDSPCANFVDRPAYLTTLRTFFWNYVDGKSQSFVLWGLGGVGKTQLALKFVEALKDRVSIIWIRADSSSNFSLDYSKALHPLLNRPEQSWQPGAFDGSLNDHLEMTRAYLELHPSEWLLILDNADEIEDFRNFMWKYLPQHGRILVTTRDPRFQGEFTEPDDGLNIIPMDDEQGLELLTKSIPTRLRAKHKDTVLQSQDLLFLLGNLPLAIAQAAANIVDQQISLTEYVEQFRKASDRFEALKAPIRNGRTKDPRNSTQSVNFTWQISFERLEASSPLSVVLLAYISCFHWESIPRDLLRKLPEFSALSDVEFRDVLARPIQLSLLEEYDTDSWAQLRMHPLVHEYSWKRVGDLSETILRTCSQAMAAIFPAVLDEKDDNWQLCSYLAAHALRIVDLSNDQRLESKGLAVLMQTLSCYLNVFGNVATACDMSSKALDMAKGVWPEGDPSVNSIRQANIDCLRNGGRFEDALRELDACLEYLETDAAKSCSENNIPTEKYWALGIKGDLLGRIKLHDESCRIAKEMEVVAVAPDGVTWTATTLIAKHDTAYALNLAGRSDDARPIVEAVFANVEGPDGKLRVPRRSYMAFLNLKARLLLEKPRNFDDPGKALHTYRTVYQESFETWGVSDVDTWIAASNVLRTLEEHPHLEADSLQAREVIVNQILEACAAPGAKQVRTHDSGKFHRSIIVFLWHLDMLITDGQLQGRRANHEHLLELREVVLTNFVLRGDVAIGNLGGQNFMGVCLQRGGRPEWAEALHREAIQGLLAWQALGPQRPKMLDLSSEQDIQEALSTYHYNVMLSIARQGRVKDALRYREDQGSVIEFAEGKYGALEKRLEMDERDRMVYEEARHKIERRECKEEDADGWWAEHVAEVLRAETRYGPLTKQTGMAGGDGGRGWKTENGGLESSNLSERNDVREGGVDAVAEEKEVTKGERHLRNRLKLALWKLTLWRK</sequence>
<feature type="active site" description="Proton acceptor" evidence="2">
    <location>
        <position position="539"/>
    </location>
</feature>
<dbReference type="InterPro" id="IPR002641">
    <property type="entry name" value="PNPLA_dom"/>
</dbReference>
<dbReference type="PANTHER" id="PTHR46082">
    <property type="entry name" value="ATP/GTP-BINDING PROTEIN-RELATED"/>
    <property type="match status" value="1"/>
</dbReference>
<dbReference type="PANTHER" id="PTHR46082:SF11">
    <property type="entry name" value="AAA+ ATPASE DOMAIN-CONTAINING PROTEIN-RELATED"/>
    <property type="match status" value="1"/>
</dbReference>
<dbReference type="InterPro" id="IPR027417">
    <property type="entry name" value="P-loop_NTPase"/>
</dbReference>
<dbReference type="Gene3D" id="3.40.50.300">
    <property type="entry name" value="P-loop containing nucleotide triphosphate hydrolases"/>
    <property type="match status" value="1"/>
</dbReference>
<evidence type="ECO:0000256" key="1">
    <source>
        <dbReference type="ARBA" id="ARBA00023098"/>
    </source>
</evidence>
<feature type="compositionally biased region" description="Basic and acidic residues" evidence="3">
    <location>
        <begin position="1608"/>
        <end position="1617"/>
    </location>
</feature>
<feature type="short sequence motif" description="GXGXXG" evidence="2">
    <location>
        <begin position="358"/>
        <end position="363"/>
    </location>
</feature>
<dbReference type="InterPro" id="IPR053137">
    <property type="entry name" value="NLR-like"/>
</dbReference>
<dbReference type="InterPro" id="IPR016035">
    <property type="entry name" value="Acyl_Trfase/lysoPLipase"/>
</dbReference>
<dbReference type="EMBL" id="JH650999">
    <property type="protein sequence ID" value="EXA32212.1"/>
    <property type="molecule type" value="Genomic_DNA"/>
</dbReference>
<feature type="short sequence motif" description="GXSXG" evidence="2">
    <location>
        <begin position="394"/>
        <end position="398"/>
    </location>
</feature>
<dbReference type="GO" id="GO:0046486">
    <property type="term" value="P:glycerolipid metabolic process"/>
    <property type="evidence" value="ECO:0007669"/>
    <property type="project" value="UniProtKB-ARBA"/>
</dbReference>
<gene>
    <name evidence="5" type="ORF">FOVG_16583</name>
</gene>
<dbReference type="SUPFAM" id="SSF52540">
    <property type="entry name" value="P-loop containing nucleoside triphosphate hydrolases"/>
    <property type="match status" value="1"/>
</dbReference>
<dbReference type="GO" id="GO:0016787">
    <property type="term" value="F:hydrolase activity"/>
    <property type="evidence" value="ECO:0007669"/>
    <property type="project" value="UniProtKB-UniRule"/>
</dbReference>
<dbReference type="PRINTS" id="PR00364">
    <property type="entry name" value="DISEASERSIST"/>
</dbReference>
<evidence type="ECO:0000259" key="4">
    <source>
        <dbReference type="PROSITE" id="PS51635"/>
    </source>
</evidence>
<dbReference type="Gene3D" id="3.40.1090.10">
    <property type="entry name" value="Cytosolic phospholipase A2 catalytic domain"/>
    <property type="match status" value="1"/>
</dbReference>
<dbReference type="GO" id="GO:0009116">
    <property type="term" value="P:nucleoside metabolic process"/>
    <property type="evidence" value="ECO:0007669"/>
    <property type="project" value="InterPro"/>
</dbReference>
<dbReference type="Proteomes" id="UP000030751">
    <property type="component" value="Unassembled WGS sequence"/>
</dbReference>
<dbReference type="SUPFAM" id="SSF53167">
    <property type="entry name" value="Purine and uridine phosphorylases"/>
    <property type="match status" value="1"/>
</dbReference>
<feature type="region of interest" description="Disordered" evidence="3">
    <location>
        <begin position="1580"/>
        <end position="1617"/>
    </location>
</feature>
<organism evidence="5">
    <name type="scientific">Fusarium oxysporum f. sp. pisi HDV247</name>
    <dbReference type="NCBI Taxonomy" id="1080344"/>
    <lineage>
        <taxon>Eukaryota</taxon>
        <taxon>Fungi</taxon>
        <taxon>Dikarya</taxon>
        <taxon>Ascomycota</taxon>
        <taxon>Pezizomycotina</taxon>
        <taxon>Sordariomycetes</taxon>
        <taxon>Hypocreomycetidae</taxon>
        <taxon>Hypocreales</taxon>
        <taxon>Nectriaceae</taxon>
        <taxon>Fusarium</taxon>
        <taxon>Fusarium oxysporum species complex</taxon>
    </lineage>
</organism>
<dbReference type="InterPro" id="IPR035994">
    <property type="entry name" value="Nucleoside_phosphorylase_sf"/>
</dbReference>
<accession>W9NQF0</accession>
<reference evidence="5" key="2">
    <citation type="submission" date="2012-05" db="EMBL/GenBank/DDBJ databases">
        <title>Annotation of the Genome Sequence of Fusarium oxysporum HDV247.</title>
        <authorList>
            <consortium name="The Broad Institute Genomics Platform"/>
            <person name="Ma L.-J."/>
            <person name="Corby-Kistler H."/>
            <person name="Broz K."/>
            <person name="Gale L.R."/>
            <person name="Jonkers W."/>
            <person name="O'Donnell K."/>
            <person name="Ploetz R."/>
            <person name="Steinberg C."/>
            <person name="Schwartz D.C."/>
            <person name="VanEtten H."/>
            <person name="Zhou S."/>
            <person name="Young S.K."/>
            <person name="Zeng Q."/>
            <person name="Gargeya S."/>
            <person name="Fitzgerald M."/>
            <person name="Abouelleil A."/>
            <person name="Alvarado L."/>
            <person name="Chapman S.B."/>
            <person name="Gainer-Dewar J."/>
            <person name="Goldberg J."/>
            <person name="Griggs A."/>
            <person name="Gujja S."/>
            <person name="Hansen M."/>
            <person name="Howarth C."/>
            <person name="Imamovic A."/>
            <person name="Ireland A."/>
            <person name="Larimer J."/>
            <person name="McCowan C."/>
            <person name="Murphy C."/>
            <person name="Pearson M."/>
            <person name="Poon T.W."/>
            <person name="Priest M."/>
            <person name="Roberts A."/>
            <person name="Saif S."/>
            <person name="Shea T."/>
            <person name="Sykes S."/>
            <person name="Wortman J."/>
            <person name="Nusbaum C."/>
            <person name="Birren B."/>
        </authorList>
    </citation>
    <scope>NUCLEOTIDE SEQUENCE</scope>
    <source>
        <strain evidence="5">HDV247</strain>
    </source>
</reference>
<evidence type="ECO:0000256" key="2">
    <source>
        <dbReference type="PROSITE-ProRule" id="PRU01161"/>
    </source>
</evidence>
<dbReference type="PROSITE" id="PS51635">
    <property type="entry name" value="PNPLA"/>
    <property type="match status" value="1"/>
</dbReference>
<protein>
    <recommendedName>
        <fullName evidence="4">PNPLA domain-containing protein</fullName>
    </recommendedName>
</protein>
<dbReference type="HOGENOM" id="CLU_003208_0_0_1"/>
<name>W9NQF0_FUSOX</name>
<reference evidence="5" key="1">
    <citation type="submission" date="2011-10" db="EMBL/GenBank/DDBJ databases">
        <title>The Genome Sequence of Fusarium oxysporum HDV247.</title>
        <authorList>
            <consortium name="The Broad Institute Genome Sequencing Platform"/>
            <person name="Ma L.-J."/>
            <person name="Gale L.R."/>
            <person name="Schwartz D.C."/>
            <person name="Zhou S."/>
            <person name="Corby-Kistler H."/>
            <person name="Young S.K."/>
            <person name="Zeng Q."/>
            <person name="Gargeya S."/>
            <person name="Fitzgerald M."/>
            <person name="Haas B."/>
            <person name="Abouelleil A."/>
            <person name="Alvarado L."/>
            <person name="Arachchi H.M."/>
            <person name="Berlin A."/>
            <person name="Brown A."/>
            <person name="Chapman S.B."/>
            <person name="Chen Z."/>
            <person name="Dunbar C."/>
            <person name="Freedman E."/>
            <person name="Gearin G."/>
            <person name="Goldberg J."/>
            <person name="Griggs A."/>
            <person name="Gujja S."/>
            <person name="Heiman D."/>
            <person name="Howarth C."/>
            <person name="Larson L."/>
            <person name="Lui A."/>
            <person name="MacDonald P.J.P."/>
            <person name="Montmayeur A."/>
            <person name="Murphy C."/>
            <person name="Neiman D."/>
            <person name="Pearson M."/>
            <person name="Priest M."/>
            <person name="Roberts A."/>
            <person name="Saif S."/>
            <person name="Shea T."/>
            <person name="Shenoy N."/>
            <person name="Sisk P."/>
            <person name="Stolte C."/>
            <person name="Sykes S."/>
            <person name="Wortman J."/>
            <person name="Nusbaum C."/>
            <person name="Birren B."/>
        </authorList>
    </citation>
    <scope>NUCLEOTIDE SEQUENCE [LARGE SCALE GENOMIC DNA]</scope>
    <source>
        <strain evidence="5">HDV247</strain>
    </source>
</reference>
<dbReference type="SUPFAM" id="SSF52151">
    <property type="entry name" value="FabD/lysophospholipase-like"/>
    <property type="match status" value="1"/>
</dbReference>
<keyword evidence="2" id="KW-0378">Hydrolase</keyword>
<dbReference type="Gene3D" id="3.40.50.1580">
    <property type="entry name" value="Nucleoside phosphorylase domain"/>
    <property type="match status" value="1"/>
</dbReference>
<proteinExistence type="predicted"/>
<dbReference type="InterPro" id="IPR000845">
    <property type="entry name" value="Nucleoside_phosphorylase_d"/>
</dbReference>
<dbReference type="CDD" id="cd07216">
    <property type="entry name" value="Pat17_PNPLA8_PNPLA9_like3"/>
    <property type="match status" value="1"/>
</dbReference>
<feature type="domain" description="PNPLA" evidence="4">
    <location>
        <begin position="354"/>
        <end position="552"/>
    </location>
</feature>
<dbReference type="Pfam" id="PF01048">
    <property type="entry name" value="PNP_UDP_1"/>
    <property type="match status" value="1"/>
</dbReference>
<dbReference type="OrthoDB" id="1658288at2759"/>